<feature type="transmembrane region" description="Helical" evidence="1">
    <location>
        <begin position="26"/>
        <end position="44"/>
    </location>
</feature>
<name>A0A7T9I288_9ARCH</name>
<sequence>MELGVLVSQMPIKSYNSNKKVKWHELLPWITVLILIGYYCINHAQTESGLSVENIIFGLLPVELFFIGLFTLFTLFLVIYSSVVFGENHWLGVRKILEKFYLIPSKSLQGKYHEKKSASSMAKLITSTIKISFIYLVGSFPFVFLARQTFPPILSDKLVFLPLAIMCLIFCYRIMKAFNYEPAAEEIRSTLISFLYLGLITAVVLGYSRPQTSINLIPSHVALIFTIIDLLLIESGFLVNLKNRLNPKGSK</sequence>
<feature type="transmembrane region" description="Helical" evidence="1">
    <location>
        <begin position="124"/>
        <end position="146"/>
    </location>
</feature>
<feature type="transmembrane region" description="Helical" evidence="1">
    <location>
        <begin position="187"/>
        <end position="208"/>
    </location>
</feature>
<reference evidence="2" key="1">
    <citation type="submission" date="2020-11" db="EMBL/GenBank/DDBJ databases">
        <title>Connecting structure to function with the recovery of over 1000 high-quality activated sludge metagenome-assembled genomes encoding full-length rRNA genes using long-read sequencing.</title>
        <authorList>
            <person name="Singleton C.M."/>
            <person name="Petriglieri F."/>
            <person name="Kristensen J.M."/>
            <person name="Kirkegaard R.H."/>
            <person name="Michaelsen T.Y."/>
            <person name="Andersen M.H."/>
            <person name="Karst S.M."/>
            <person name="Dueholm M.S."/>
            <person name="Nielsen P.H."/>
            <person name="Albertsen M."/>
        </authorList>
    </citation>
    <scope>NUCLEOTIDE SEQUENCE</scope>
    <source>
        <strain evidence="2">Fred_18-Q3-R57-64_BAT3C.431</strain>
    </source>
</reference>
<keyword evidence="1" id="KW-1133">Transmembrane helix</keyword>
<evidence type="ECO:0000313" key="2">
    <source>
        <dbReference type="EMBL" id="QQR93128.1"/>
    </source>
</evidence>
<dbReference type="EMBL" id="CP064981">
    <property type="protein sequence ID" value="QQR93128.1"/>
    <property type="molecule type" value="Genomic_DNA"/>
</dbReference>
<keyword evidence="1" id="KW-0472">Membrane</keyword>
<proteinExistence type="predicted"/>
<gene>
    <name evidence="2" type="ORF">IPJ89_02720</name>
</gene>
<dbReference type="AlphaFoldDB" id="A0A7T9I288"/>
<protein>
    <submittedName>
        <fullName evidence="2">Uncharacterized protein</fullName>
    </submittedName>
</protein>
<feature type="transmembrane region" description="Helical" evidence="1">
    <location>
        <begin position="64"/>
        <end position="85"/>
    </location>
</feature>
<dbReference type="Proteomes" id="UP000596004">
    <property type="component" value="Chromosome"/>
</dbReference>
<feature type="transmembrane region" description="Helical" evidence="1">
    <location>
        <begin position="158"/>
        <end position="175"/>
    </location>
</feature>
<organism evidence="2">
    <name type="scientific">Candidatus Iainarchaeum sp</name>
    <dbReference type="NCBI Taxonomy" id="3101447"/>
    <lineage>
        <taxon>Archaea</taxon>
        <taxon>Candidatus Iainarchaeota</taxon>
        <taxon>Candidatus Iainarchaeia</taxon>
        <taxon>Candidatus Iainarchaeales</taxon>
        <taxon>Candidatus Iainarchaeaceae</taxon>
        <taxon>Candidatus Iainarchaeum</taxon>
    </lineage>
</organism>
<accession>A0A7T9I288</accession>
<feature type="transmembrane region" description="Helical" evidence="1">
    <location>
        <begin position="220"/>
        <end position="241"/>
    </location>
</feature>
<keyword evidence="1" id="KW-0812">Transmembrane</keyword>
<evidence type="ECO:0000256" key="1">
    <source>
        <dbReference type="SAM" id="Phobius"/>
    </source>
</evidence>